<evidence type="ECO:0000256" key="4">
    <source>
        <dbReference type="RuleBase" id="RU362029"/>
    </source>
</evidence>
<reference evidence="5 6" key="1">
    <citation type="submission" date="2019-02" db="EMBL/GenBank/DDBJ databases">
        <title>Prokaryotic population dynamics and viral predation in marine succession experiment using metagenomics: the confinement effect.</title>
        <authorList>
            <person name="Haro-Moreno J.M."/>
            <person name="Rodriguez-Valera F."/>
            <person name="Lopez-Perez M."/>
        </authorList>
    </citation>
    <scope>NUCLEOTIDE SEQUENCE [LARGE SCALE GENOMIC DNA]</scope>
    <source>
        <strain evidence="5">MED-G170</strain>
    </source>
</reference>
<dbReference type="InterPro" id="IPR006660">
    <property type="entry name" value="Arsenate_reductase-like"/>
</dbReference>
<dbReference type="PROSITE" id="PS51353">
    <property type="entry name" value="ARSC"/>
    <property type="match status" value="1"/>
</dbReference>
<dbReference type="InterPro" id="IPR036249">
    <property type="entry name" value="Thioredoxin-like_sf"/>
</dbReference>
<accession>A0A520MIU7</accession>
<dbReference type="InterPro" id="IPR006659">
    <property type="entry name" value="Arsenate_reductase"/>
</dbReference>
<sequence length="114" mass="13231">MALIYHNPRCSKSRQTLEILREHNVETDVILYLETPIDRATLLSLLKMLGITPSQLIRRNEPDFKRLHLDNDNTTDEDLVNAMIEYPKLMERPIVVHNNKAVIGRPPVNVHKIL</sequence>
<dbReference type="Pfam" id="PF03960">
    <property type="entry name" value="ArsC"/>
    <property type="match status" value="1"/>
</dbReference>
<protein>
    <recommendedName>
        <fullName evidence="4">Arsenate reductase</fullName>
        <ecNumber evidence="4">1.20.4.1</ecNumber>
    </recommendedName>
</protein>
<evidence type="ECO:0000256" key="2">
    <source>
        <dbReference type="ARBA" id="ARBA00023002"/>
    </source>
</evidence>
<evidence type="ECO:0000313" key="6">
    <source>
        <dbReference type="Proteomes" id="UP000315889"/>
    </source>
</evidence>
<dbReference type="AlphaFoldDB" id="A0A520MIU7"/>
<dbReference type="Proteomes" id="UP000315889">
    <property type="component" value="Unassembled WGS sequence"/>
</dbReference>
<comment type="similarity">
    <text evidence="1 3 4">Belongs to the ArsC family.</text>
</comment>
<dbReference type="EMBL" id="SHBP01000002">
    <property type="protein sequence ID" value="RZO21139.1"/>
    <property type="molecule type" value="Genomic_DNA"/>
</dbReference>
<proteinExistence type="inferred from homology"/>
<evidence type="ECO:0000313" key="5">
    <source>
        <dbReference type="EMBL" id="RZO21139.1"/>
    </source>
</evidence>
<dbReference type="PANTHER" id="PTHR30041">
    <property type="entry name" value="ARSENATE REDUCTASE"/>
    <property type="match status" value="1"/>
</dbReference>
<comment type="catalytic activity">
    <reaction evidence="4">
        <text>[glutaredoxin]-dithiol + arsenate + glutathione + H(+) = glutathionyl-S-S-[glutaredoxin] + arsenite + H2O</text>
        <dbReference type="Rhea" id="RHEA:22016"/>
        <dbReference type="Rhea" id="RHEA-COMP:10729"/>
        <dbReference type="Rhea" id="RHEA-COMP:17668"/>
        <dbReference type="ChEBI" id="CHEBI:15377"/>
        <dbReference type="ChEBI" id="CHEBI:15378"/>
        <dbReference type="ChEBI" id="CHEBI:29242"/>
        <dbReference type="ChEBI" id="CHEBI:29950"/>
        <dbReference type="ChEBI" id="CHEBI:48597"/>
        <dbReference type="ChEBI" id="CHEBI:57925"/>
        <dbReference type="ChEBI" id="CHEBI:146199"/>
        <dbReference type="EC" id="1.20.4.1"/>
    </reaction>
</comment>
<dbReference type="SUPFAM" id="SSF52833">
    <property type="entry name" value="Thioredoxin-like"/>
    <property type="match status" value="1"/>
</dbReference>
<dbReference type="Gene3D" id="3.40.30.10">
    <property type="entry name" value="Glutaredoxin"/>
    <property type="match status" value="1"/>
</dbReference>
<keyword evidence="2 4" id="KW-0560">Oxidoreductase</keyword>
<comment type="caution">
    <text evidence="5">The sequence shown here is derived from an EMBL/GenBank/DDBJ whole genome shotgun (WGS) entry which is preliminary data.</text>
</comment>
<evidence type="ECO:0000256" key="1">
    <source>
        <dbReference type="ARBA" id="ARBA00007198"/>
    </source>
</evidence>
<evidence type="ECO:0000256" key="3">
    <source>
        <dbReference type="PROSITE-ProRule" id="PRU01282"/>
    </source>
</evidence>
<dbReference type="GO" id="GO:0008794">
    <property type="term" value="F:arsenate reductase (glutaredoxin) activity"/>
    <property type="evidence" value="ECO:0007669"/>
    <property type="project" value="UniProtKB-UniRule"/>
</dbReference>
<dbReference type="CDD" id="cd03034">
    <property type="entry name" value="ArsC_ArsC"/>
    <property type="match status" value="1"/>
</dbReference>
<dbReference type="EC" id="1.20.4.1" evidence="4"/>
<name>A0A520MIU7_9GAMM</name>
<gene>
    <name evidence="5" type="primary">arsC</name>
    <name evidence="5" type="ORF">EVB03_02630</name>
</gene>
<dbReference type="PANTHER" id="PTHR30041:SF4">
    <property type="entry name" value="ARSENATE REDUCTASE"/>
    <property type="match status" value="1"/>
</dbReference>
<dbReference type="NCBIfam" id="TIGR00014">
    <property type="entry name" value="arsC"/>
    <property type="match status" value="1"/>
</dbReference>
<organism evidence="5 6">
    <name type="scientific">SAR92 clade bacterium</name>
    <dbReference type="NCBI Taxonomy" id="2315479"/>
    <lineage>
        <taxon>Bacteria</taxon>
        <taxon>Pseudomonadati</taxon>
        <taxon>Pseudomonadota</taxon>
        <taxon>Gammaproteobacteria</taxon>
        <taxon>Cellvibrionales</taxon>
        <taxon>Porticoccaceae</taxon>
        <taxon>SAR92 clade</taxon>
    </lineage>
</organism>